<dbReference type="Proteomes" id="UP000694906">
    <property type="component" value="Unplaced"/>
</dbReference>
<gene>
    <name evidence="15" type="primary">LOC106007638</name>
</gene>
<dbReference type="InterPro" id="IPR001909">
    <property type="entry name" value="KRAB"/>
</dbReference>
<keyword evidence="3" id="KW-0479">Metal-binding</keyword>
<keyword evidence="10" id="KW-0539">Nucleus</keyword>
<dbReference type="PANTHER" id="PTHR14003:SF23">
    <property type="entry name" value="ZINC FINGER PROTEIN 143"/>
    <property type="match status" value="1"/>
</dbReference>
<dbReference type="PROSITE" id="PS00028">
    <property type="entry name" value="ZINC_FINGER_C2H2_1"/>
    <property type="match status" value="6"/>
</dbReference>
<dbReference type="SMART" id="SM00349">
    <property type="entry name" value="KRAB"/>
    <property type="match status" value="1"/>
</dbReference>
<keyword evidence="8" id="KW-0238">DNA-binding</keyword>
<dbReference type="Pfam" id="PF01352">
    <property type="entry name" value="KRAB"/>
    <property type="match status" value="1"/>
</dbReference>
<proteinExistence type="inferred from homology"/>
<dbReference type="PANTHER" id="PTHR14003">
    <property type="entry name" value="TRANSCRIPTIONAL REPRESSOR PROTEIN YY"/>
    <property type="match status" value="1"/>
</dbReference>
<dbReference type="InterPro" id="IPR036051">
    <property type="entry name" value="KRAB_dom_sf"/>
</dbReference>
<dbReference type="SUPFAM" id="SSF57667">
    <property type="entry name" value="beta-beta-alpha zinc fingers"/>
    <property type="match status" value="3"/>
</dbReference>
<keyword evidence="6" id="KW-0862">Zinc</keyword>
<evidence type="ECO:0000256" key="11">
    <source>
        <dbReference type="PROSITE-ProRule" id="PRU00042"/>
    </source>
</evidence>
<dbReference type="RefSeq" id="XP_012924150.1">
    <property type="nucleotide sequence ID" value="XM_013068696.2"/>
</dbReference>
<dbReference type="InterPro" id="IPR036236">
    <property type="entry name" value="Znf_C2H2_sf"/>
</dbReference>
<evidence type="ECO:0000259" key="12">
    <source>
        <dbReference type="PROSITE" id="PS50157"/>
    </source>
</evidence>
<dbReference type="Pfam" id="PF00096">
    <property type="entry name" value="zf-C2H2"/>
    <property type="match status" value="5"/>
</dbReference>
<dbReference type="Gene3D" id="3.30.160.60">
    <property type="entry name" value="Classic Zinc Finger"/>
    <property type="match status" value="6"/>
</dbReference>
<evidence type="ECO:0000256" key="7">
    <source>
        <dbReference type="ARBA" id="ARBA00023015"/>
    </source>
</evidence>
<name>A0AAX6QS29_HETGA</name>
<sequence>MEWPVVQDSPRQESVTFEDVAVNFTQEEWALLKPSQKNLYRAVMQETFWNLASVGQKWQYQTIEDVHKNLNKSLRCQVLKKFFKHKESRQHGEMFSKIPDHRVNKKTSRVKRHKSHLCREVVSSLSLFPRDIIINHGHRLSEYQDCTGRPHECNKCDKAFKWPCDLRNHERTHTGEKPYTCVQCGKTFACSTYYRRHAQIHTGEKPYICQQCGKSFRCSSFLEIHERIHTGEKPFVCKHCAKAFTRASTLRIHERNHNGEKPYVCDLCGRAFREYSKMLRHGKTHNEDRHCACEECGRVFRSYGYLQKHTRIHAHQKP</sequence>
<dbReference type="FunFam" id="3.30.160.60:FF:000184">
    <property type="entry name" value="Zinc finger protein 333"/>
    <property type="match status" value="3"/>
</dbReference>
<dbReference type="GO" id="GO:0000785">
    <property type="term" value="C:chromatin"/>
    <property type="evidence" value="ECO:0007669"/>
    <property type="project" value="TreeGrafter"/>
</dbReference>
<dbReference type="AlphaFoldDB" id="A0AAX6QS29"/>
<keyword evidence="9" id="KW-0804">Transcription</keyword>
<dbReference type="PROSITE" id="PS50157">
    <property type="entry name" value="ZINC_FINGER_C2H2_2"/>
    <property type="match status" value="6"/>
</dbReference>
<dbReference type="InterPro" id="IPR013087">
    <property type="entry name" value="Znf_C2H2_type"/>
</dbReference>
<evidence type="ECO:0000256" key="1">
    <source>
        <dbReference type="ARBA" id="ARBA00004123"/>
    </source>
</evidence>
<feature type="domain" description="C2H2-type" evidence="12">
    <location>
        <begin position="263"/>
        <end position="290"/>
    </location>
</feature>
<protein>
    <submittedName>
        <fullName evidence="15">Zinc finger protein 791-like</fullName>
    </submittedName>
</protein>
<evidence type="ECO:0000313" key="15">
    <source>
        <dbReference type="RefSeq" id="XP_012924150.1"/>
    </source>
</evidence>
<dbReference type="GO" id="GO:0005667">
    <property type="term" value="C:transcription regulator complex"/>
    <property type="evidence" value="ECO:0007669"/>
    <property type="project" value="TreeGrafter"/>
</dbReference>
<feature type="domain" description="C2H2-type" evidence="12">
    <location>
        <begin position="151"/>
        <end position="178"/>
    </location>
</feature>
<comment type="subcellular location">
    <subcellularLocation>
        <location evidence="1">Nucleus</location>
    </subcellularLocation>
</comment>
<dbReference type="PROSITE" id="PS50805">
    <property type="entry name" value="KRAB"/>
    <property type="match status" value="1"/>
</dbReference>
<dbReference type="GO" id="GO:0000981">
    <property type="term" value="F:DNA-binding transcription factor activity, RNA polymerase II-specific"/>
    <property type="evidence" value="ECO:0007669"/>
    <property type="project" value="TreeGrafter"/>
</dbReference>
<evidence type="ECO:0000256" key="9">
    <source>
        <dbReference type="ARBA" id="ARBA00023163"/>
    </source>
</evidence>
<comment type="similarity">
    <text evidence="2">Belongs to the krueppel C2H2-type zinc-finger protein family.</text>
</comment>
<dbReference type="GO" id="GO:0000978">
    <property type="term" value="F:RNA polymerase II cis-regulatory region sequence-specific DNA binding"/>
    <property type="evidence" value="ECO:0007669"/>
    <property type="project" value="TreeGrafter"/>
</dbReference>
<dbReference type="GO" id="GO:0008270">
    <property type="term" value="F:zinc ion binding"/>
    <property type="evidence" value="ECO:0007669"/>
    <property type="project" value="UniProtKB-KW"/>
</dbReference>
<dbReference type="Gene3D" id="6.10.140.140">
    <property type="match status" value="1"/>
</dbReference>
<keyword evidence="4" id="KW-0677">Repeat</keyword>
<accession>A0AAX6QS29</accession>
<feature type="domain" description="C2H2-type" evidence="12">
    <location>
        <begin position="235"/>
        <end position="262"/>
    </location>
</feature>
<organism evidence="14 15">
    <name type="scientific">Heterocephalus glaber</name>
    <name type="common">Naked mole rat</name>
    <dbReference type="NCBI Taxonomy" id="10181"/>
    <lineage>
        <taxon>Eukaryota</taxon>
        <taxon>Metazoa</taxon>
        <taxon>Chordata</taxon>
        <taxon>Craniata</taxon>
        <taxon>Vertebrata</taxon>
        <taxon>Euteleostomi</taxon>
        <taxon>Mammalia</taxon>
        <taxon>Eutheria</taxon>
        <taxon>Euarchontoglires</taxon>
        <taxon>Glires</taxon>
        <taxon>Rodentia</taxon>
        <taxon>Hystricomorpha</taxon>
        <taxon>Bathyergidae</taxon>
        <taxon>Heterocephalus</taxon>
    </lineage>
</organism>
<keyword evidence="5 11" id="KW-0863">Zinc-finger</keyword>
<evidence type="ECO:0000256" key="10">
    <source>
        <dbReference type="ARBA" id="ARBA00023242"/>
    </source>
</evidence>
<dbReference type="FunFam" id="3.30.160.60:FF:000344">
    <property type="entry name" value="zinc finger protein 90 homolog"/>
    <property type="match status" value="1"/>
</dbReference>
<evidence type="ECO:0000259" key="13">
    <source>
        <dbReference type="PROSITE" id="PS50805"/>
    </source>
</evidence>
<keyword evidence="14" id="KW-1185">Reference proteome</keyword>
<dbReference type="GeneID" id="106007638"/>
<evidence type="ECO:0000256" key="8">
    <source>
        <dbReference type="ARBA" id="ARBA00023125"/>
    </source>
</evidence>
<reference evidence="15" key="1">
    <citation type="submission" date="2025-08" db="UniProtKB">
        <authorList>
            <consortium name="RefSeq"/>
        </authorList>
    </citation>
    <scope>IDENTIFICATION</scope>
</reference>
<evidence type="ECO:0000256" key="3">
    <source>
        <dbReference type="ARBA" id="ARBA00022723"/>
    </source>
</evidence>
<keyword evidence="7" id="KW-0805">Transcription regulation</keyword>
<dbReference type="GO" id="GO:0031519">
    <property type="term" value="C:PcG protein complex"/>
    <property type="evidence" value="ECO:0007669"/>
    <property type="project" value="TreeGrafter"/>
</dbReference>
<feature type="domain" description="C2H2-type" evidence="12">
    <location>
        <begin position="179"/>
        <end position="206"/>
    </location>
</feature>
<dbReference type="FunFam" id="3.30.160.60:FF:001270">
    <property type="entry name" value="zinc finger protein 583 isoform X1"/>
    <property type="match status" value="1"/>
</dbReference>
<dbReference type="SMART" id="SM00355">
    <property type="entry name" value="ZnF_C2H2"/>
    <property type="match status" value="6"/>
</dbReference>
<evidence type="ECO:0000313" key="14">
    <source>
        <dbReference type="Proteomes" id="UP000694906"/>
    </source>
</evidence>
<feature type="domain" description="C2H2-type" evidence="12">
    <location>
        <begin position="291"/>
        <end position="318"/>
    </location>
</feature>
<evidence type="ECO:0000256" key="6">
    <source>
        <dbReference type="ARBA" id="ARBA00022833"/>
    </source>
</evidence>
<evidence type="ECO:0000256" key="2">
    <source>
        <dbReference type="ARBA" id="ARBA00006991"/>
    </source>
</evidence>
<dbReference type="CDD" id="cd07765">
    <property type="entry name" value="KRAB_A-box"/>
    <property type="match status" value="1"/>
</dbReference>
<dbReference type="KEGG" id="hgl:106007638"/>
<evidence type="ECO:0000256" key="5">
    <source>
        <dbReference type="ARBA" id="ARBA00022771"/>
    </source>
</evidence>
<evidence type="ECO:0000256" key="4">
    <source>
        <dbReference type="ARBA" id="ARBA00022737"/>
    </source>
</evidence>
<feature type="domain" description="KRAB" evidence="13">
    <location>
        <begin position="15"/>
        <end position="89"/>
    </location>
</feature>
<feature type="domain" description="C2H2-type" evidence="12">
    <location>
        <begin position="207"/>
        <end position="234"/>
    </location>
</feature>
<dbReference type="SUPFAM" id="SSF109640">
    <property type="entry name" value="KRAB domain (Kruppel-associated box)"/>
    <property type="match status" value="1"/>
</dbReference>